<evidence type="ECO:0000313" key="2">
    <source>
        <dbReference type="Proteomes" id="UP001629392"/>
    </source>
</evidence>
<comment type="caution">
    <text evidence="1">The sequence shown here is derived from an EMBL/GenBank/DDBJ whole genome shotgun (WGS) entry which is preliminary data.</text>
</comment>
<name>A0ABW9EQX9_9BURK</name>
<proteinExistence type="predicted"/>
<dbReference type="Proteomes" id="UP001629392">
    <property type="component" value="Unassembled WGS sequence"/>
</dbReference>
<organism evidence="1 2">
    <name type="scientific">Paraburkholderia strydomiana</name>
    <dbReference type="NCBI Taxonomy" id="1245417"/>
    <lineage>
        <taxon>Bacteria</taxon>
        <taxon>Pseudomonadati</taxon>
        <taxon>Pseudomonadota</taxon>
        <taxon>Betaproteobacteria</taxon>
        <taxon>Burkholderiales</taxon>
        <taxon>Burkholderiaceae</taxon>
        <taxon>Paraburkholderia</taxon>
    </lineage>
</organism>
<accession>A0ABW9EQX9</accession>
<protein>
    <recommendedName>
        <fullName evidence="3">Transposase</fullName>
    </recommendedName>
</protein>
<evidence type="ECO:0000313" key="1">
    <source>
        <dbReference type="EMBL" id="MFM0721478.1"/>
    </source>
</evidence>
<keyword evidence="2" id="KW-1185">Reference proteome</keyword>
<sequence>MLRFAQQFGASRLEAACRRANHFGTPSYKAVKLILQKGLDQSWLSTEPVESGATTYTHGGRFCRDTQTLLIH</sequence>
<gene>
    <name evidence="1" type="ORF">PQQ73_34815</name>
</gene>
<dbReference type="RefSeq" id="WP_408157577.1">
    <property type="nucleotide sequence ID" value="NZ_JAQQCL010000046.1"/>
</dbReference>
<reference evidence="1 2" key="1">
    <citation type="journal article" date="2024" name="Chem. Sci.">
        <title>Discovery of megapolipeptins by genome mining of a Burkholderiales bacteria collection.</title>
        <authorList>
            <person name="Paulo B.S."/>
            <person name="Recchia M.J.J."/>
            <person name="Lee S."/>
            <person name="Fergusson C.H."/>
            <person name="Romanowski S.B."/>
            <person name="Hernandez A."/>
            <person name="Krull N."/>
            <person name="Liu D.Y."/>
            <person name="Cavanagh H."/>
            <person name="Bos A."/>
            <person name="Gray C.A."/>
            <person name="Murphy B.T."/>
            <person name="Linington R.G."/>
            <person name="Eustaquio A.S."/>
        </authorList>
    </citation>
    <scope>NUCLEOTIDE SEQUENCE [LARGE SCALE GENOMIC DNA]</scope>
    <source>
        <strain evidence="1 2">RL17-350-BIC-E</strain>
    </source>
</reference>
<evidence type="ECO:0008006" key="3">
    <source>
        <dbReference type="Google" id="ProtNLM"/>
    </source>
</evidence>
<dbReference type="EMBL" id="JAQQCL010000046">
    <property type="protein sequence ID" value="MFM0721478.1"/>
    <property type="molecule type" value="Genomic_DNA"/>
</dbReference>